<evidence type="ECO:0000313" key="2">
    <source>
        <dbReference type="Proteomes" id="UP000001312"/>
    </source>
</evidence>
<keyword evidence="2" id="KW-1185">Reference proteome</keyword>
<reference evidence="2" key="1">
    <citation type="journal article" date="2011" name="PLoS Genet.">
        <title>Genomic analysis of the necrotrophic fungal pathogens Sclerotinia sclerotiorum and Botrytis cinerea.</title>
        <authorList>
            <person name="Amselem J."/>
            <person name="Cuomo C.A."/>
            <person name="van Kan J.A."/>
            <person name="Viaud M."/>
            <person name="Benito E.P."/>
            <person name="Couloux A."/>
            <person name="Coutinho P.M."/>
            <person name="de Vries R.P."/>
            <person name="Dyer P.S."/>
            <person name="Fillinger S."/>
            <person name="Fournier E."/>
            <person name="Gout L."/>
            <person name="Hahn M."/>
            <person name="Kohn L."/>
            <person name="Lapalu N."/>
            <person name="Plummer K.M."/>
            <person name="Pradier J.M."/>
            <person name="Quevillon E."/>
            <person name="Sharon A."/>
            <person name="Simon A."/>
            <person name="ten Have A."/>
            <person name="Tudzynski B."/>
            <person name="Tudzynski P."/>
            <person name="Wincker P."/>
            <person name="Andrew M."/>
            <person name="Anthouard V."/>
            <person name="Beever R.E."/>
            <person name="Beffa R."/>
            <person name="Benoit I."/>
            <person name="Bouzid O."/>
            <person name="Brault B."/>
            <person name="Chen Z."/>
            <person name="Choquer M."/>
            <person name="Collemare J."/>
            <person name="Cotton P."/>
            <person name="Danchin E.G."/>
            <person name="Da Silva C."/>
            <person name="Gautier A."/>
            <person name="Giraud C."/>
            <person name="Giraud T."/>
            <person name="Gonzalez C."/>
            <person name="Grossetete S."/>
            <person name="Guldener U."/>
            <person name="Henrissat B."/>
            <person name="Howlett B.J."/>
            <person name="Kodira C."/>
            <person name="Kretschmer M."/>
            <person name="Lappartient A."/>
            <person name="Leroch M."/>
            <person name="Levis C."/>
            <person name="Mauceli E."/>
            <person name="Neuveglise C."/>
            <person name="Oeser B."/>
            <person name="Pearson M."/>
            <person name="Poulain J."/>
            <person name="Poussereau N."/>
            <person name="Quesneville H."/>
            <person name="Rascle C."/>
            <person name="Schumacher J."/>
            <person name="Segurens B."/>
            <person name="Sexton A."/>
            <person name="Silva E."/>
            <person name="Sirven C."/>
            <person name="Soanes D.M."/>
            <person name="Talbot N.J."/>
            <person name="Templeton M."/>
            <person name="Yandava C."/>
            <person name="Yarden O."/>
            <person name="Zeng Q."/>
            <person name="Rollins J.A."/>
            <person name="Lebrun M.H."/>
            <person name="Dickman M."/>
        </authorList>
    </citation>
    <scope>NUCLEOTIDE SEQUENCE [LARGE SCALE GENOMIC DNA]</scope>
    <source>
        <strain evidence="2">ATCC 18683 / 1980 / Ss-1</strain>
    </source>
</reference>
<dbReference type="AlphaFoldDB" id="A7F2K8"/>
<dbReference type="HOGENOM" id="CLU_2868982_0_0_1"/>
<dbReference type="GeneID" id="5483281"/>
<dbReference type="InParanoid" id="A7F2K8"/>
<dbReference type="KEGG" id="ssl:SS1G_12156"/>
<organism evidence="1 2">
    <name type="scientific">Sclerotinia sclerotiorum (strain ATCC 18683 / 1980 / Ss-1)</name>
    <name type="common">White mold</name>
    <name type="synonym">Whetzelinia sclerotiorum</name>
    <dbReference type="NCBI Taxonomy" id="665079"/>
    <lineage>
        <taxon>Eukaryota</taxon>
        <taxon>Fungi</taxon>
        <taxon>Dikarya</taxon>
        <taxon>Ascomycota</taxon>
        <taxon>Pezizomycotina</taxon>
        <taxon>Leotiomycetes</taxon>
        <taxon>Helotiales</taxon>
        <taxon>Sclerotiniaceae</taxon>
        <taxon>Sclerotinia</taxon>
    </lineage>
</organism>
<proteinExistence type="predicted"/>
<protein>
    <submittedName>
        <fullName evidence="1">Uncharacterized protein</fullName>
    </submittedName>
</protein>
<name>A7F2K8_SCLS1</name>
<accession>A7F2K8</accession>
<evidence type="ECO:0000313" key="1">
    <source>
        <dbReference type="EMBL" id="EDN95950.1"/>
    </source>
</evidence>
<dbReference type="Proteomes" id="UP000001312">
    <property type="component" value="Unassembled WGS sequence"/>
</dbReference>
<sequence length="64" mass="7485">MAHRMLRNSRCKNSLHLHNLFHLSVPQDSTGKLKRGYANRAFETWASKFWPEEIYAMDVSSMTS</sequence>
<dbReference type="EMBL" id="CH476639">
    <property type="protein sequence ID" value="EDN95950.1"/>
    <property type="molecule type" value="Genomic_DNA"/>
</dbReference>
<dbReference type="RefSeq" id="XP_001587126.1">
    <property type="nucleotide sequence ID" value="XM_001587076.1"/>
</dbReference>
<gene>
    <name evidence="1" type="ORF">SS1G_12156</name>
</gene>